<dbReference type="PANTHER" id="PTHR37813:SF1">
    <property type="entry name" value="FELS-2 PROPHAGE PROTEIN"/>
    <property type="match status" value="1"/>
</dbReference>
<accession>A0A0F9SVW4</accession>
<dbReference type="NCBIfam" id="TIGR01760">
    <property type="entry name" value="tape_meas_TP901"/>
    <property type="match status" value="1"/>
</dbReference>
<dbReference type="InterPro" id="IPR010090">
    <property type="entry name" value="Phage_tape_meas"/>
</dbReference>
<protein>
    <recommendedName>
        <fullName evidence="2">Phage tail tape measure protein domain-containing protein</fullName>
    </recommendedName>
</protein>
<sequence>MAAGNLWVNLGLRSAAFDRGLNKSRKNIRGFGSQVKSLNMTLKTMAGALGAGLGFAALSRGLSSSVRQFATFQKGMAQVSTMLTEQTMTLMPQYMKQIRELSVEMGESTDTLSRGLFDILSASVAPVKAMKVLRVATIAAKAGITDTAMSADAITTILNSYGMAAESATEISDKMFATIKRGKLTFADYAPNIGKVASLAATARVAFEDLNASIATLTRAGVQTEIAMTGIRSVINALIDPSDDAKAAAMKFGLILDENTLRSVGLVGVMDKLRKASIKQLAVIVPSIRGMASLAAGYSKPTGHCLI</sequence>
<dbReference type="PANTHER" id="PTHR37813">
    <property type="entry name" value="FELS-2 PROPHAGE PROTEIN"/>
    <property type="match status" value="1"/>
</dbReference>
<name>A0A0F9SVW4_9ZZZZ</name>
<evidence type="ECO:0000259" key="2">
    <source>
        <dbReference type="Pfam" id="PF10145"/>
    </source>
</evidence>
<organism evidence="3">
    <name type="scientific">marine sediment metagenome</name>
    <dbReference type="NCBI Taxonomy" id="412755"/>
    <lineage>
        <taxon>unclassified sequences</taxon>
        <taxon>metagenomes</taxon>
        <taxon>ecological metagenomes</taxon>
    </lineage>
</organism>
<reference evidence="3" key="1">
    <citation type="journal article" date="2015" name="Nature">
        <title>Complex archaea that bridge the gap between prokaryotes and eukaryotes.</title>
        <authorList>
            <person name="Spang A."/>
            <person name="Saw J.H."/>
            <person name="Jorgensen S.L."/>
            <person name="Zaremba-Niedzwiedzka K."/>
            <person name="Martijn J."/>
            <person name="Lind A.E."/>
            <person name="van Eijk R."/>
            <person name="Schleper C."/>
            <person name="Guy L."/>
            <person name="Ettema T.J."/>
        </authorList>
    </citation>
    <scope>NUCLEOTIDE SEQUENCE</scope>
</reference>
<evidence type="ECO:0000256" key="1">
    <source>
        <dbReference type="ARBA" id="ARBA00022612"/>
    </source>
</evidence>
<gene>
    <name evidence="3" type="ORF">LCGC14_0727010</name>
</gene>
<keyword evidence="1" id="KW-1188">Viral release from host cell</keyword>
<proteinExistence type="predicted"/>
<dbReference type="AlphaFoldDB" id="A0A0F9SVW4"/>
<evidence type="ECO:0000313" key="3">
    <source>
        <dbReference type="EMBL" id="KKN41051.1"/>
    </source>
</evidence>
<comment type="caution">
    <text evidence="3">The sequence shown here is derived from an EMBL/GenBank/DDBJ whole genome shotgun (WGS) entry which is preliminary data.</text>
</comment>
<dbReference type="EMBL" id="LAZR01001670">
    <property type="protein sequence ID" value="KKN41051.1"/>
    <property type="molecule type" value="Genomic_DNA"/>
</dbReference>
<dbReference type="Pfam" id="PF10145">
    <property type="entry name" value="PhageMin_Tail"/>
    <property type="match status" value="1"/>
</dbReference>
<feature type="domain" description="Phage tail tape measure protein" evidence="2">
    <location>
        <begin position="97"/>
        <end position="276"/>
    </location>
</feature>